<gene>
    <name evidence="2" type="ORF">SAMN05444487_103106</name>
</gene>
<dbReference type="InterPro" id="IPR051922">
    <property type="entry name" value="Bact_Sporulation_Assoc"/>
</dbReference>
<name>A0A1H2TE24_9BACL</name>
<dbReference type="AlphaFoldDB" id="A0A1H2TE24"/>
<dbReference type="EMBL" id="FNNQ01000003">
    <property type="protein sequence ID" value="SDW42186.1"/>
    <property type="molecule type" value="Genomic_DNA"/>
</dbReference>
<dbReference type="InterPro" id="IPR013486">
    <property type="entry name" value="SpoIID/LytB"/>
</dbReference>
<dbReference type="NCBIfam" id="TIGR02669">
    <property type="entry name" value="SpoIID_LytB"/>
    <property type="match status" value="1"/>
</dbReference>
<dbReference type="Pfam" id="PF08486">
    <property type="entry name" value="SpoIID"/>
    <property type="match status" value="1"/>
</dbReference>
<feature type="domain" description="Sporulation stage II protein D amidase enhancer LytB N-terminal" evidence="1">
    <location>
        <begin position="70"/>
        <end position="173"/>
    </location>
</feature>
<dbReference type="InterPro" id="IPR014225">
    <property type="entry name" value="Spore_II_D_firmicutes"/>
</dbReference>
<evidence type="ECO:0000313" key="3">
    <source>
        <dbReference type="Proteomes" id="UP000198534"/>
    </source>
</evidence>
<evidence type="ECO:0000259" key="1">
    <source>
        <dbReference type="Pfam" id="PF08486"/>
    </source>
</evidence>
<dbReference type="InterPro" id="IPR013693">
    <property type="entry name" value="SpoIID/LytB_N"/>
</dbReference>
<organism evidence="2 3">
    <name type="scientific">Marininema mesophilum</name>
    <dbReference type="NCBI Taxonomy" id="1048340"/>
    <lineage>
        <taxon>Bacteria</taxon>
        <taxon>Bacillati</taxon>
        <taxon>Bacillota</taxon>
        <taxon>Bacilli</taxon>
        <taxon>Bacillales</taxon>
        <taxon>Thermoactinomycetaceae</taxon>
        <taxon>Marininema</taxon>
    </lineage>
</organism>
<keyword evidence="3" id="KW-1185">Reference proteome</keyword>
<dbReference type="RefSeq" id="WP_245726246.1">
    <property type="nucleotide sequence ID" value="NZ_FNNQ01000003.1"/>
</dbReference>
<dbReference type="GO" id="GO:0030435">
    <property type="term" value="P:sporulation resulting in formation of a cellular spore"/>
    <property type="evidence" value="ECO:0007669"/>
    <property type="project" value="InterPro"/>
</dbReference>
<proteinExistence type="predicted"/>
<accession>A0A1H2TE24</accession>
<dbReference type="STRING" id="1048340.SAMN05444487_103106"/>
<reference evidence="2 3" key="1">
    <citation type="submission" date="2016-10" db="EMBL/GenBank/DDBJ databases">
        <authorList>
            <person name="de Groot N.N."/>
        </authorList>
    </citation>
    <scope>NUCLEOTIDE SEQUENCE [LARGE SCALE GENOMIC DNA]</scope>
    <source>
        <strain evidence="2 3">DSM 45610</strain>
    </source>
</reference>
<dbReference type="GO" id="GO:0030288">
    <property type="term" value="C:outer membrane-bounded periplasmic space"/>
    <property type="evidence" value="ECO:0007669"/>
    <property type="project" value="TreeGrafter"/>
</dbReference>
<dbReference type="Proteomes" id="UP000198534">
    <property type="component" value="Unassembled WGS sequence"/>
</dbReference>
<dbReference type="NCBIfam" id="TIGR02870">
    <property type="entry name" value="spore_II_D"/>
    <property type="match status" value="1"/>
</dbReference>
<dbReference type="PANTHER" id="PTHR30032">
    <property type="entry name" value="N-ACETYLMURAMOYL-L-ALANINE AMIDASE-RELATED"/>
    <property type="match status" value="1"/>
</dbReference>
<protein>
    <submittedName>
        <fullName evidence="2">Stage II sporulation protein D</fullName>
    </submittedName>
</protein>
<evidence type="ECO:0000313" key="2">
    <source>
        <dbReference type="EMBL" id="SDW42186.1"/>
    </source>
</evidence>
<dbReference type="PANTHER" id="PTHR30032:SF4">
    <property type="entry name" value="AMIDASE ENHANCER"/>
    <property type="match status" value="1"/>
</dbReference>
<sequence>MHKGMFIIGLLLVTVMIAIPAVLVNQAESPSLVEQGTQHEGAVNQSKPNVDLSKEPKVTIYLTNEKRKITLPLERYIRGVVAAEMPADFHVEALKAQALTARTFIANRLAKSSSSDMAKWGARAKGAQVTDTVQHQAFLTDRALRANWGDHYETLSERVNEAVSATGGEVIQYKGKPIYAAFFSTSNGYTENSEDYFTEKMPYLRSVASPWDRQSPKYEAEQTLSVAELAQRIQKYTGKQIAMSAATGSGMIQVKNRTPGKRISQLQIGDQNFTGRQVREALGLSSSDFTWRVKGKDITFTTRGNGHGVGMSQWGANLMAQKGKSVQTIIKHYYQGVAIAKEDWK</sequence>